<organism evidence="1 2">
    <name type="scientific">Croceifilum oryzae</name>
    <dbReference type="NCBI Taxonomy" id="1553429"/>
    <lineage>
        <taxon>Bacteria</taxon>
        <taxon>Bacillati</taxon>
        <taxon>Bacillota</taxon>
        <taxon>Bacilli</taxon>
        <taxon>Bacillales</taxon>
        <taxon>Thermoactinomycetaceae</taxon>
        <taxon>Croceifilum</taxon>
    </lineage>
</organism>
<dbReference type="EMBL" id="JAUSUV010000007">
    <property type="protein sequence ID" value="MDQ0417574.1"/>
    <property type="molecule type" value="Genomic_DNA"/>
</dbReference>
<reference evidence="1 2" key="1">
    <citation type="submission" date="2023-07" db="EMBL/GenBank/DDBJ databases">
        <title>Genomic Encyclopedia of Type Strains, Phase IV (KMG-IV): sequencing the most valuable type-strain genomes for metagenomic binning, comparative biology and taxonomic classification.</title>
        <authorList>
            <person name="Goeker M."/>
        </authorList>
    </citation>
    <scope>NUCLEOTIDE SEQUENCE [LARGE SCALE GENOMIC DNA]</scope>
    <source>
        <strain evidence="1 2">DSM 46876</strain>
    </source>
</reference>
<name>A0AAJ1TK66_9BACL</name>
<evidence type="ECO:0000313" key="2">
    <source>
        <dbReference type="Proteomes" id="UP001238450"/>
    </source>
</evidence>
<dbReference type="Proteomes" id="UP001238450">
    <property type="component" value="Unassembled WGS sequence"/>
</dbReference>
<gene>
    <name evidence="1" type="ORF">J2Z48_001747</name>
</gene>
<sequence length="113" mass="13541">MNKVLEKELRKIGWLIYPNDEALQIQLSRNHHIFIFKEGEGWIVWTTTYQDSQQPVKEKVRKVTRDIYLAIEDAHSYIEWYRKNVQHKEWKAPQIERLGESINDRARVSTGTC</sequence>
<accession>A0AAJ1TK66</accession>
<protein>
    <submittedName>
        <fullName evidence="1">Organic radical activating enzyme</fullName>
    </submittedName>
</protein>
<keyword evidence="2" id="KW-1185">Reference proteome</keyword>
<proteinExistence type="predicted"/>
<comment type="caution">
    <text evidence="1">The sequence shown here is derived from an EMBL/GenBank/DDBJ whole genome shotgun (WGS) entry which is preliminary data.</text>
</comment>
<evidence type="ECO:0000313" key="1">
    <source>
        <dbReference type="EMBL" id="MDQ0417574.1"/>
    </source>
</evidence>
<dbReference type="AlphaFoldDB" id="A0AAJ1TK66"/>
<dbReference type="RefSeq" id="WP_307252711.1">
    <property type="nucleotide sequence ID" value="NZ_JAUSUV010000007.1"/>
</dbReference>